<protein>
    <recommendedName>
        <fullName evidence="3 13">Cutinase</fullName>
        <ecNumber evidence="3 13">3.1.1.74</ecNumber>
    </recommendedName>
</protein>
<sequence length="226" mass="23563">MQFLTTVLALAGAAAALPVEQKTQESIEARQIFGGNTKNELINGGACPPVIFIYARGSTESGNLGTLGPSIGDALEDRFGAANVWVQGVGGAYTADLLDNVLPDGTTSAAINEMKGLFTLAHTRCPSAKIVAGGYSQGAALAAASIRDSSAAIKEQIKGVVLFGYTKNLQNLGRIPDYPRDRTEVYCAVGDLVCTGTLVVTAAHLTYGDEARNEAPRFLIARINAS</sequence>
<keyword evidence="15" id="KW-1185">Reference proteome</keyword>
<dbReference type="EMBL" id="JAULSY010000055">
    <property type="protein sequence ID" value="KAK0668521.1"/>
    <property type="molecule type" value="Genomic_DNA"/>
</dbReference>
<keyword evidence="7 13" id="KW-0378">Hydrolase</keyword>
<evidence type="ECO:0000256" key="5">
    <source>
        <dbReference type="ARBA" id="ARBA00022525"/>
    </source>
</evidence>
<keyword evidence="5 13" id="KW-0964">Secreted</keyword>
<evidence type="ECO:0000256" key="7">
    <source>
        <dbReference type="ARBA" id="ARBA00022801"/>
    </source>
</evidence>
<comment type="caution">
    <text evidence="14">The sequence shown here is derived from an EMBL/GenBank/DDBJ whole genome shotgun (WGS) entry which is preliminary data.</text>
</comment>
<proteinExistence type="inferred from homology"/>
<evidence type="ECO:0000256" key="4">
    <source>
        <dbReference type="ARBA" id="ARBA00022487"/>
    </source>
</evidence>
<keyword evidence="9 12" id="KW-1015">Disulfide bond</keyword>
<dbReference type="GO" id="GO:0005576">
    <property type="term" value="C:extracellular region"/>
    <property type="evidence" value="ECO:0007669"/>
    <property type="project" value="UniProtKB-SubCell"/>
</dbReference>
<accession>A0AA39ZCT1</accession>
<gene>
    <name evidence="14" type="ORF">QBC41DRAFT_373910</name>
</gene>
<comment type="catalytic activity">
    <reaction evidence="10 13">
        <text>cutin + H2O = cutin monomers.</text>
        <dbReference type="EC" id="3.1.1.74"/>
    </reaction>
</comment>
<evidence type="ECO:0000256" key="3">
    <source>
        <dbReference type="ARBA" id="ARBA00013095"/>
    </source>
</evidence>
<dbReference type="PROSITE" id="PS00931">
    <property type="entry name" value="CUTINASE_2"/>
    <property type="match status" value="1"/>
</dbReference>
<feature type="disulfide bond" evidence="12">
    <location>
        <begin position="187"/>
        <end position="194"/>
    </location>
</feature>
<comment type="similarity">
    <text evidence="2 13">Belongs to the cutinase family.</text>
</comment>
<dbReference type="PANTHER" id="PTHR48250">
    <property type="entry name" value="CUTINASE 2-RELATED"/>
    <property type="match status" value="1"/>
</dbReference>
<keyword evidence="4 13" id="KW-0719">Serine esterase</keyword>
<keyword evidence="8" id="KW-0843">Virulence</keyword>
<evidence type="ECO:0000313" key="15">
    <source>
        <dbReference type="Proteomes" id="UP001174997"/>
    </source>
</evidence>
<evidence type="ECO:0000256" key="9">
    <source>
        <dbReference type="ARBA" id="ARBA00023157"/>
    </source>
</evidence>
<feature type="disulfide bond" evidence="12">
    <location>
        <begin position="47"/>
        <end position="125"/>
    </location>
</feature>
<feature type="chain" id="PRO_5041481882" description="Cutinase" evidence="13">
    <location>
        <begin position="17"/>
        <end position="226"/>
    </location>
</feature>
<dbReference type="SMART" id="SM01110">
    <property type="entry name" value="Cutinase"/>
    <property type="match status" value="1"/>
</dbReference>
<evidence type="ECO:0000256" key="1">
    <source>
        <dbReference type="ARBA" id="ARBA00004613"/>
    </source>
</evidence>
<evidence type="ECO:0000256" key="6">
    <source>
        <dbReference type="ARBA" id="ARBA00022729"/>
    </source>
</evidence>
<dbReference type="EC" id="3.1.1.74" evidence="3 13"/>
<dbReference type="PROSITE" id="PS00155">
    <property type="entry name" value="CUTINASE_1"/>
    <property type="match status" value="1"/>
</dbReference>
<dbReference type="Proteomes" id="UP001174997">
    <property type="component" value="Unassembled WGS sequence"/>
</dbReference>
<name>A0AA39ZCT1_9PEZI</name>
<dbReference type="FunFam" id="3.40.50.1820:FF:000235">
    <property type="entry name" value="Cutinase 1"/>
    <property type="match status" value="1"/>
</dbReference>
<dbReference type="InterPro" id="IPR029058">
    <property type="entry name" value="AB_hydrolase_fold"/>
</dbReference>
<comment type="function">
    <text evidence="13">Catalyzes the hydrolysis of complex carboxylic polyesters found in the cell wall of plants. Degrades cutin, a macromolecule that forms the structure of the plant cuticle.</text>
</comment>
<dbReference type="Gene3D" id="3.40.50.1820">
    <property type="entry name" value="alpha/beta hydrolase"/>
    <property type="match status" value="1"/>
</dbReference>
<dbReference type="InterPro" id="IPR000675">
    <property type="entry name" value="Cutinase/axe"/>
</dbReference>
<dbReference type="PRINTS" id="PR00129">
    <property type="entry name" value="CUTINASE"/>
</dbReference>
<dbReference type="GO" id="GO:0050525">
    <property type="term" value="F:cutinase activity"/>
    <property type="evidence" value="ECO:0007669"/>
    <property type="project" value="UniProtKB-UniRule"/>
</dbReference>
<keyword evidence="6 13" id="KW-0732">Signal</keyword>
<feature type="active site" description="Nucleophile" evidence="11">
    <location>
        <position position="136"/>
    </location>
</feature>
<organism evidence="14 15">
    <name type="scientific">Cercophora samala</name>
    <dbReference type="NCBI Taxonomy" id="330535"/>
    <lineage>
        <taxon>Eukaryota</taxon>
        <taxon>Fungi</taxon>
        <taxon>Dikarya</taxon>
        <taxon>Ascomycota</taxon>
        <taxon>Pezizomycotina</taxon>
        <taxon>Sordariomycetes</taxon>
        <taxon>Sordariomycetidae</taxon>
        <taxon>Sordariales</taxon>
        <taxon>Lasiosphaeriaceae</taxon>
        <taxon>Cercophora</taxon>
    </lineage>
</organism>
<reference evidence="14" key="1">
    <citation type="submission" date="2023-06" db="EMBL/GenBank/DDBJ databases">
        <title>Genome-scale phylogeny and comparative genomics of the fungal order Sordariales.</title>
        <authorList>
            <consortium name="Lawrence Berkeley National Laboratory"/>
            <person name="Hensen N."/>
            <person name="Bonometti L."/>
            <person name="Westerberg I."/>
            <person name="Brannstrom I.O."/>
            <person name="Guillou S."/>
            <person name="Cros-Aarteil S."/>
            <person name="Calhoun S."/>
            <person name="Haridas S."/>
            <person name="Kuo A."/>
            <person name="Mondo S."/>
            <person name="Pangilinan J."/>
            <person name="Riley R."/>
            <person name="Labutti K."/>
            <person name="Andreopoulos B."/>
            <person name="Lipzen A."/>
            <person name="Chen C."/>
            <person name="Yanf M."/>
            <person name="Daum C."/>
            <person name="Ng V."/>
            <person name="Clum A."/>
            <person name="Steindorff A."/>
            <person name="Ohm R."/>
            <person name="Martin F."/>
            <person name="Silar P."/>
            <person name="Natvig D."/>
            <person name="Lalanne C."/>
            <person name="Gautier V."/>
            <person name="Ament-Velasquez S.L."/>
            <person name="Kruys A."/>
            <person name="Hutchinson M.I."/>
            <person name="Powell A.J."/>
            <person name="Barry K."/>
            <person name="Miller A.N."/>
            <person name="Grigoriev I.V."/>
            <person name="Debuchy R."/>
            <person name="Gladieux P."/>
            <person name="Thoren M.H."/>
            <person name="Johannesson H."/>
        </authorList>
    </citation>
    <scope>NUCLEOTIDE SEQUENCE</scope>
    <source>
        <strain evidence="14">CBS 307.81</strain>
    </source>
</reference>
<dbReference type="InterPro" id="IPR043580">
    <property type="entry name" value="CUTINASE_1"/>
</dbReference>
<dbReference type="InterPro" id="IPR011150">
    <property type="entry name" value="Cutinase_monf"/>
</dbReference>
<feature type="signal peptide" evidence="13">
    <location>
        <begin position="1"/>
        <end position="16"/>
    </location>
</feature>
<evidence type="ECO:0000256" key="11">
    <source>
        <dbReference type="PIRSR" id="PIRSR611150-1"/>
    </source>
</evidence>
<comment type="subcellular location">
    <subcellularLocation>
        <location evidence="1 13">Secreted</location>
    </subcellularLocation>
</comment>
<dbReference type="GO" id="GO:0016052">
    <property type="term" value="P:carbohydrate catabolic process"/>
    <property type="evidence" value="ECO:0007669"/>
    <property type="project" value="TreeGrafter"/>
</dbReference>
<evidence type="ECO:0000256" key="8">
    <source>
        <dbReference type="ARBA" id="ARBA00023026"/>
    </source>
</evidence>
<evidence type="ECO:0000256" key="12">
    <source>
        <dbReference type="PIRSR" id="PIRSR611150-2"/>
    </source>
</evidence>
<dbReference type="InterPro" id="IPR043579">
    <property type="entry name" value="CUTINASE_2"/>
</dbReference>
<dbReference type="AlphaFoldDB" id="A0AA39ZCT1"/>
<evidence type="ECO:0000256" key="13">
    <source>
        <dbReference type="RuleBase" id="RU361263"/>
    </source>
</evidence>
<evidence type="ECO:0000256" key="10">
    <source>
        <dbReference type="ARBA" id="ARBA00034045"/>
    </source>
</evidence>
<feature type="active site" description="Proton donor/acceptor" evidence="11">
    <location>
        <position position="204"/>
    </location>
</feature>
<feature type="active site" evidence="11">
    <location>
        <position position="191"/>
    </location>
</feature>
<dbReference type="SUPFAM" id="SSF53474">
    <property type="entry name" value="alpha/beta-Hydrolases"/>
    <property type="match status" value="1"/>
</dbReference>
<dbReference type="Pfam" id="PF01083">
    <property type="entry name" value="Cutinase"/>
    <property type="match status" value="1"/>
</dbReference>
<evidence type="ECO:0000256" key="2">
    <source>
        <dbReference type="ARBA" id="ARBA00007534"/>
    </source>
</evidence>
<dbReference type="PANTHER" id="PTHR48250:SF3">
    <property type="entry name" value="CUTINASE 1-RELATED"/>
    <property type="match status" value="1"/>
</dbReference>
<evidence type="ECO:0000313" key="14">
    <source>
        <dbReference type="EMBL" id="KAK0668521.1"/>
    </source>
</evidence>